<evidence type="ECO:0000256" key="7">
    <source>
        <dbReference type="ARBA" id="ARBA00023180"/>
    </source>
</evidence>
<evidence type="ECO:0000256" key="5">
    <source>
        <dbReference type="ARBA" id="ARBA00022729"/>
    </source>
</evidence>
<evidence type="ECO:0000256" key="6">
    <source>
        <dbReference type="ARBA" id="ARBA00023136"/>
    </source>
</evidence>
<accession>A0A1J0RD23</accession>
<reference evidence="11" key="1">
    <citation type="submission" date="2016-08" db="EMBL/GenBank/DDBJ databases">
        <title>VSG repertoire of Trypanosoma brucei EATRO 1125.</title>
        <authorList>
            <person name="Cross G.A."/>
        </authorList>
    </citation>
    <scope>NUCLEOTIDE SEQUENCE</scope>
    <source>
        <strain evidence="11">EATRO 1125</strain>
    </source>
</reference>
<feature type="domain" description="Trypanosome variant surface glycoprotein B-type N-terminal" evidence="10">
    <location>
        <begin position="10"/>
        <end position="201"/>
    </location>
</feature>
<dbReference type="GO" id="GO:0005886">
    <property type="term" value="C:plasma membrane"/>
    <property type="evidence" value="ECO:0007669"/>
    <property type="project" value="UniProtKB-SubCell"/>
</dbReference>
<proteinExistence type="predicted"/>
<feature type="chain" id="PRO_5012836944" evidence="9">
    <location>
        <begin position="21"/>
        <end position="255"/>
    </location>
</feature>
<feature type="signal peptide" evidence="9">
    <location>
        <begin position="1"/>
        <end position="20"/>
    </location>
</feature>
<keyword evidence="5 9" id="KW-0732">Signal</keyword>
<evidence type="ECO:0000256" key="2">
    <source>
        <dbReference type="ARBA" id="ARBA00004609"/>
    </source>
</evidence>
<sequence>MRCALLIFVLATNLSDQAAASVTEGENQNDFSVLCGLVSFAQTTVDDRKAGTDIQTILKQLSAINLTIGDDSIRKAIKAQNKKKWANLGAPEQNQLGGYKDNWDLWMEAMEHSETEPTAAALKEWQKHRNNEAVKKQIHHLTETAVAAAKQANDERPKLLAATITTHLNKALYGGSGQATDLKGTSSTRANVCGKGGTATAETTQGRRCCWTCYACARTTALTPTPERHATKDVKTARTTALGHLIRTVQPGRNS</sequence>
<keyword evidence="3" id="KW-1003">Cell membrane</keyword>
<organism evidence="11">
    <name type="scientific">Trypanosoma brucei</name>
    <dbReference type="NCBI Taxonomy" id="5691"/>
    <lineage>
        <taxon>Eukaryota</taxon>
        <taxon>Discoba</taxon>
        <taxon>Euglenozoa</taxon>
        <taxon>Kinetoplastea</taxon>
        <taxon>Metakinetoplastina</taxon>
        <taxon>Trypanosomatida</taxon>
        <taxon>Trypanosomatidae</taxon>
        <taxon>Trypanosoma</taxon>
    </lineage>
</organism>
<dbReference type="AlphaFoldDB" id="A0A1J0RD23"/>
<evidence type="ECO:0000313" key="11">
    <source>
        <dbReference type="EMBL" id="APD75775.1"/>
    </source>
</evidence>
<name>A0A1J0RD23_9TRYP</name>
<dbReference type="GO" id="GO:0098552">
    <property type="term" value="C:side of membrane"/>
    <property type="evidence" value="ECO:0007669"/>
    <property type="project" value="UniProtKB-KW"/>
</dbReference>
<dbReference type="Pfam" id="PF13206">
    <property type="entry name" value="VSG_B"/>
    <property type="match status" value="1"/>
</dbReference>
<comment type="subcellular location">
    <subcellularLocation>
        <location evidence="2">Cell membrane</location>
        <topology evidence="2">Lipid-anchor</topology>
        <topology evidence="2">GPI-anchor</topology>
    </subcellularLocation>
</comment>
<keyword evidence="8" id="KW-0449">Lipoprotein</keyword>
<keyword evidence="7" id="KW-0325">Glycoprotein</keyword>
<evidence type="ECO:0000256" key="1">
    <source>
        <dbReference type="ARBA" id="ARBA00002523"/>
    </source>
</evidence>
<dbReference type="VEuPathDB" id="TriTrypDB:Tb427_000618300"/>
<evidence type="ECO:0000259" key="10">
    <source>
        <dbReference type="Pfam" id="PF13206"/>
    </source>
</evidence>
<evidence type="ECO:0000256" key="3">
    <source>
        <dbReference type="ARBA" id="ARBA00022475"/>
    </source>
</evidence>
<protein>
    <submittedName>
        <fullName evidence="11">Variant surface glycoprotein 1125.5740</fullName>
    </submittedName>
</protein>
<evidence type="ECO:0000256" key="4">
    <source>
        <dbReference type="ARBA" id="ARBA00022622"/>
    </source>
</evidence>
<comment type="function">
    <text evidence="1">VSG forms a coat on the surface of the parasite. The trypanosome evades the immune response of the host by expressing a series of antigenically distinct VSGs from an estimated 1000 VSG genes.</text>
</comment>
<evidence type="ECO:0000256" key="8">
    <source>
        <dbReference type="ARBA" id="ARBA00023288"/>
    </source>
</evidence>
<dbReference type="EMBL" id="KX701819">
    <property type="protein sequence ID" value="APD75775.1"/>
    <property type="molecule type" value="Genomic_DNA"/>
</dbReference>
<keyword evidence="6" id="KW-0472">Membrane</keyword>
<keyword evidence="4" id="KW-0336">GPI-anchor</keyword>
<dbReference type="VEuPathDB" id="TriTrypDB:Tb11.v5.0909"/>
<dbReference type="InterPro" id="IPR025932">
    <property type="entry name" value="Trypano_VSG_B_N_dom"/>
</dbReference>
<evidence type="ECO:0000256" key="9">
    <source>
        <dbReference type="SAM" id="SignalP"/>
    </source>
</evidence>